<dbReference type="SUPFAM" id="SSF56672">
    <property type="entry name" value="DNA/RNA polymerases"/>
    <property type="match status" value="1"/>
</dbReference>
<accession>A0AAV0WNW8</accession>
<protein>
    <recommendedName>
        <fullName evidence="1">RNA-directed DNA polymerase</fullName>
        <ecNumber evidence="1">2.7.7.49</ecNumber>
    </recommendedName>
</protein>
<dbReference type="CDD" id="cd09274">
    <property type="entry name" value="RNase_HI_RT_Ty3"/>
    <property type="match status" value="1"/>
</dbReference>
<evidence type="ECO:0000313" key="4">
    <source>
        <dbReference type="Proteomes" id="UP001160148"/>
    </source>
</evidence>
<dbReference type="InterPro" id="IPR000477">
    <property type="entry name" value="RT_dom"/>
</dbReference>
<dbReference type="PROSITE" id="PS50878">
    <property type="entry name" value="RT_POL"/>
    <property type="match status" value="1"/>
</dbReference>
<feature type="domain" description="Reverse transcriptase" evidence="2">
    <location>
        <begin position="1"/>
        <end position="120"/>
    </location>
</feature>
<dbReference type="FunFam" id="3.30.70.270:FF:000020">
    <property type="entry name" value="Transposon Tf2-6 polyprotein-like Protein"/>
    <property type="match status" value="1"/>
</dbReference>
<name>A0AAV0WNW8_9HEMI</name>
<keyword evidence="4" id="KW-1185">Reference proteome</keyword>
<dbReference type="PANTHER" id="PTHR37984">
    <property type="entry name" value="PROTEIN CBG26694"/>
    <property type="match status" value="1"/>
</dbReference>
<dbReference type="GO" id="GO:0003964">
    <property type="term" value="F:RNA-directed DNA polymerase activity"/>
    <property type="evidence" value="ECO:0007669"/>
    <property type="project" value="UniProtKB-EC"/>
</dbReference>
<dbReference type="InterPro" id="IPR043502">
    <property type="entry name" value="DNA/RNA_pol_sf"/>
</dbReference>
<organism evidence="3 4">
    <name type="scientific">Macrosiphum euphorbiae</name>
    <name type="common">potato aphid</name>
    <dbReference type="NCBI Taxonomy" id="13131"/>
    <lineage>
        <taxon>Eukaryota</taxon>
        <taxon>Metazoa</taxon>
        <taxon>Ecdysozoa</taxon>
        <taxon>Arthropoda</taxon>
        <taxon>Hexapoda</taxon>
        <taxon>Insecta</taxon>
        <taxon>Pterygota</taxon>
        <taxon>Neoptera</taxon>
        <taxon>Paraneoptera</taxon>
        <taxon>Hemiptera</taxon>
        <taxon>Sternorrhyncha</taxon>
        <taxon>Aphidomorpha</taxon>
        <taxon>Aphidoidea</taxon>
        <taxon>Aphididae</taxon>
        <taxon>Macrosiphini</taxon>
        <taxon>Macrosiphum</taxon>
    </lineage>
</organism>
<dbReference type="InterPro" id="IPR043128">
    <property type="entry name" value="Rev_trsase/Diguanyl_cyclase"/>
</dbReference>
<dbReference type="InterPro" id="IPR041577">
    <property type="entry name" value="RT_RNaseH_2"/>
</dbReference>
<dbReference type="Gene3D" id="3.10.10.10">
    <property type="entry name" value="HIV Type 1 Reverse Transcriptase, subunit A, domain 1"/>
    <property type="match status" value="1"/>
</dbReference>
<dbReference type="InterPro" id="IPR050951">
    <property type="entry name" value="Retrovirus_Pol_polyprotein"/>
</dbReference>
<dbReference type="Proteomes" id="UP001160148">
    <property type="component" value="Unassembled WGS sequence"/>
</dbReference>
<dbReference type="PANTHER" id="PTHR37984:SF9">
    <property type="entry name" value="INTEGRASE CATALYTIC DOMAIN-CONTAINING PROTEIN"/>
    <property type="match status" value="1"/>
</dbReference>
<dbReference type="CDD" id="cd01647">
    <property type="entry name" value="RT_LTR"/>
    <property type="match status" value="1"/>
</dbReference>
<dbReference type="AlphaFoldDB" id="A0AAV0WNW8"/>
<evidence type="ECO:0000313" key="3">
    <source>
        <dbReference type="EMBL" id="CAI6357448.1"/>
    </source>
</evidence>
<dbReference type="EMBL" id="CARXXK010000002">
    <property type="protein sequence ID" value="CAI6357448.1"/>
    <property type="molecule type" value="Genomic_DNA"/>
</dbReference>
<gene>
    <name evidence="3" type="ORF">MEUPH1_LOCUS13072</name>
</gene>
<evidence type="ECO:0000256" key="1">
    <source>
        <dbReference type="ARBA" id="ARBA00012493"/>
    </source>
</evidence>
<dbReference type="Pfam" id="PF17919">
    <property type="entry name" value="RT_RNaseH_2"/>
    <property type="match status" value="1"/>
</dbReference>
<dbReference type="EC" id="2.7.7.49" evidence="1"/>
<evidence type="ECO:0000259" key="2">
    <source>
        <dbReference type="PROSITE" id="PS50878"/>
    </source>
</evidence>
<reference evidence="3 4" key="1">
    <citation type="submission" date="2023-01" db="EMBL/GenBank/DDBJ databases">
        <authorList>
            <person name="Whitehead M."/>
        </authorList>
    </citation>
    <scope>NUCLEOTIDE SEQUENCE [LARGE SCALE GENOMIC DNA]</scope>
</reference>
<comment type="caution">
    <text evidence="3">The sequence shown here is derived from an EMBL/GenBank/DDBJ whole genome shotgun (WGS) entry which is preliminary data.</text>
</comment>
<dbReference type="Pfam" id="PF00078">
    <property type="entry name" value="RVT_1"/>
    <property type="match status" value="1"/>
</dbReference>
<proteinExistence type="predicted"/>
<dbReference type="Gene3D" id="3.30.70.270">
    <property type="match status" value="2"/>
</dbReference>
<sequence>MFATLDLSNGYMQIPLNEDAKHKTAFITPDETAQFERLPFGLKNAPAVFWKLMQKVFHDLKSNGVLRYYLDDMIIPAENWKHLFGKLRLVFEALRGAKLTLKRSKCNFGKTELEFLGFKVAVGTVSPGKKANAIGDFAQPSNVHGLRRFLGLAGFFRRFMHNYAHQAEPLTRLTKKGEPFLRSEEQDRAFNELKRLLTSKPILKMFNQDSPFTEVHTDACADGLAGMLLQEDTDKMLHLVYCVSKKTTPVERHYHTSRLELMAIVWTLERLRSFLLGRRFTIFTDCQALIYLNEYKTTKHQIARWFDRLQEFDFEVRYRPGPRMSHVDALSRAPVEETDTSEGQ</sequence>